<reference evidence="1" key="2">
    <citation type="submission" date="2023-01" db="EMBL/GenBank/DDBJ databases">
        <authorList>
            <person name="Sun Q."/>
            <person name="Evtushenko L."/>
        </authorList>
    </citation>
    <scope>NUCLEOTIDE SEQUENCE</scope>
    <source>
        <strain evidence="1">VKM B-2484</strain>
    </source>
</reference>
<evidence type="ECO:0000313" key="1">
    <source>
        <dbReference type="EMBL" id="GLK70642.1"/>
    </source>
</evidence>
<reference evidence="1" key="1">
    <citation type="journal article" date="2014" name="Int. J. Syst. Evol. Microbiol.">
        <title>Complete genome sequence of Corynebacterium casei LMG S-19264T (=DSM 44701T), isolated from a smear-ripened cheese.</title>
        <authorList>
            <consortium name="US DOE Joint Genome Institute (JGI-PGF)"/>
            <person name="Walter F."/>
            <person name="Albersmeier A."/>
            <person name="Kalinowski J."/>
            <person name="Ruckert C."/>
        </authorList>
    </citation>
    <scope>NUCLEOTIDE SEQUENCE</scope>
    <source>
        <strain evidence="1">VKM B-2484</strain>
    </source>
</reference>
<gene>
    <name evidence="1" type="ORF">GCM10017643_07570</name>
</gene>
<proteinExistence type="predicted"/>
<accession>A0A9W6J5D0</accession>
<sequence>MAMAATVTRDKDDFETVERAEKKFVRCLAKGRRYPPPGWILQPGDVVNAASAEHT</sequence>
<dbReference type="EMBL" id="BSFJ01000004">
    <property type="protein sequence ID" value="GLK70642.1"/>
    <property type="molecule type" value="Genomic_DNA"/>
</dbReference>
<protein>
    <submittedName>
        <fullName evidence="1">Uncharacterized protein</fullName>
    </submittedName>
</protein>
<comment type="caution">
    <text evidence="1">The sequence shown here is derived from an EMBL/GenBank/DDBJ whole genome shotgun (WGS) entry which is preliminary data.</text>
</comment>
<name>A0A9W6J5D0_9HYPH</name>
<evidence type="ECO:0000313" key="2">
    <source>
        <dbReference type="Proteomes" id="UP001143370"/>
    </source>
</evidence>
<dbReference type="AlphaFoldDB" id="A0A9W6J5D0"/>
<organism evidence="1 2">
    <name type="scientific">Ancylobacter dichloromethanicus</name>
    <dbReference type="NCBI Taxonomy" id="518825"/>
    <lineage>
        <taxon>Bacteria</taxon>
        <taxon>Pseudomonadati</taxon>
        <taxon>Pseudomonadota</taxon>
        <taxon>Alphaproteobacteria</taxon>
        <taxon>Hyphomicrobiales</taxon>
        <taxon>Xanthobacteraceae</taxon>
        <taxon>Ancylobacter</taxon>
    </lineage>
</organism>
<dbReference type="Proteomes" id="UP001143370">
    <property type="component" value="Unassembled WGS sequence"/>
</dbReference>
<keyword evidence="2" id="KW-1185">Reference proteome</keyword>